<evidence type="ECO:0000313" key="1">
    <source>
        <dbReference type="EMBL" id="UTO28650.1"/>
    </source>
</evidence>
<keyword evidence="2" id="KW-1185">Reference proteome</keyword>
<accession>A0ABY5EU56</accession>
<dbReference type="EMBL" id="CP101114">
    <property type="protein sequence ID" value="UTO28650.1"/>
    <property type="molecule type" value="Genomic_DNA"/>
</dbReference>
<dbReference type="Proteomes" id="UP001059475">
    <property type="component" value="Chromosome"/>
</dbReference>
<organism evidence="1 2">
    <name type="scientific">Bartonella harrusi</name>
    <dbReference type="NCBI Taxonomy" id="2961895"/>
    <lineage>
        <taxon>Bacteria</taxon>
        <taxon>Pseudomonadati</taxon>
        <taxon>Pseudomonadota</taxon>
        <taxon>Alphaproteobacteria</taxon>
        <taxon>Hyphomicrobiales</taxon>
        <taxon>Bartonellaceae</taxon>
        <taxon>Bartonella</taxon>
    </lineage>
</organism>
<gene>
    <name evidence="1" type="ORF">NMK50_01075</name>
</gene>
<dbReference type="RefSeq" id="WP_254770549.1">
    <property type="nucleotide sequence ID" value="NZ_CP101114.1"/>
</dbReference>
<proteinExistence type="predicted"/>
<protein>
    <submittedName>
        <fullName evidence="1">Uncharacterized protein</fullName>
    </submittedName>
</protein>
<sequence>MRQNQEAAARLRTESDVCRDSFTITSSDPLCRETVGMFIRLLKVFSQQDLESFKGVLEVIREKKSKKNVRVAEKC</sequence>
<evidence type="ECO:0000313" key="2">
    <source>
        <dbReference type="Proteomes" id="UP001059475"/>
    </source>
</evidence>
<name>A0ABY5EU56_9HYPH</name>
<reference evidence="1" key="1">
    <citation type="submission" date="2022-07" db="EMBL/GenBank/DDBJ databases">
        <title>First report of Bartonella spp. in marsupials in Brazil, with a description of Bartonella harrusi sp. nov. and new proposal for taxonomic reclassification of species of the genus Bartonella.</title>
        <authorList>
            <person name="Amaral R.B."/>
        </authorList>
    </citation>
    <scope>NUCLEOTIDE SEQUENCE</scope>
    <source>
        <strain evidence="1">117A</strain>
    </source>
</reference>